<dbReference type="GO" id="GO:0006355">
    <property type="term" value="P:regulation of DNA-templated transcription"/>
    <property type="evidence" value="ECO:0007669"/>
    <property type="project" value="InterPro"/>
</dbReference>
<dbReference type="InterPro" id="IPR027417">
    <property type="entry name" value="P-loop_NTPase"/>
</dbReference>
<proteinExistence type="predicted"/>
<sequence length="522" mass="58934">MPQKKHELSPEITVLQEISYAVVHHQRNVDDLLNEILAVLDRRMGMLRGTITLLHGDTLKIEASHGLDESGMQRGLYHLGEGITGRVAQTGRPELVPDIAKDARFLNRTRTRKYDHPVAFICVPVYHMERVIGTLSIDRRIEPETDLERDMALLETIGNIVADAVEVCRREHEEREDLLEENRKLRKMLNENPGELIGNCRTMQNIYGLIRQVAPSDATVLIRGGSGTGKELVARAIVQLSGRSAKPFVALNCAALPENLVESELFGHEKGAFTGATSRRIGRAEAADGGTLFLDEIGDLTLQTQVKLLRFIQERTFSRIGSNQELKSNVRFLAATSRNLEELMRQKKFREDLYYRLNIFPIVMPDLCKRRCDIILLAEHFIEKLNVRYGKHVKRLSTPAINMLMSYHWPGNVRELENCIERAVLTATDDCIHGYNLPPSLQTGKESGSDLLPEGKASFNTLVDSYERELIVEALKRNLGNMSAAARDLDLSPRVIHYKIGRLGITPEWYQQQEHSDGDFAG</sequence>
<dbReference type="InterPro" id="IPR029016">
    <property type="entry name" value="GAF-like_dom_sf"/>
</dbReference>
<comment type="caution">
    <text evidence="7">The sequence shown here is derived from an EMBL/GenBank/DDBJ whole genome shotgun (WGS) entry which is preliminary data.</text>
</comment>
<name>A0A2U1B8Q1_9BACT</name>
<keyword evidence="5" id="KW-0804">Transcription</keyword>
<dbReference type="PANTHER" id="PTHR32071">
    <property type="entry name" value="TRANSCRIPTIONAL REGULATORY PROTEIN"/>
    <property type="match status" value="1"/>
</dbReference>
<dbReference type="PROSITE" id="PS00676">
    <property type="entry name" value="SIGMA54_INTERACT_2"/>
    <property type="match status" value="1"/>
</dbReference>
<organism evidence="7 8">
    <name type="scientific">Victivallis vadensis</name>
    <dbReference type="NCBI Taxonomy" id="172901"/>
    <lineage>
        <taxon>Bacteria</taxon>
        <taxon>Pseudomonadati</taxon>
        <taxon>Lentisphaerota</taxon>
        <taxon>Lentisphaeria</taxon>
        <taxon>Victivallales</taxon>
        <taxon>Victivallaceae</taxon>
        <taxon>Victivallis</taxon>
    </lineage>
</organism>
<dbReference type="InterPro" id="IPR058031">
    <property type="entry name" value="AAA_lid_NorR"/>
</dbReference>
<dbReference type="InterPro" id="IPR025943">
    <property type="entry name" value="Sigma_54_int_dom_ATP-bd_2"/>
</dbReference>
<dbReference type="PROSITE" id="PS00688">
    <property type="entry name" value="SIGMA54_INTERACT_3"/>
    <property type="match status" value="1"/>
</dbReference>
<accession>A0A2U1B8Q1</accession>
<keyword evidence="4" id="KW-0238">DNA-binding</keyword>
<reference evidence="7 8" key="1">
    <citation type="submission" date="2018-04" db="EMBL/GenBank/DDBJ databases">
        <title>Genomic Encyclopedia of Type Strains, Phase IV (KMG-IV): sequencing the most valuable type-strain genomes for metagenomic binning, comparative biology and taxonomic classification.</title>
        <authorList>
            <person name="Goeker M."/>
        </authorList>
    </citation>
    <scope>NUCLEOTIDE SEQUENCE [LARGE SCALE GENOMIC DNA]</scope>
    <source>
        <strain evidence="7 8">DSM 14823</strain>
    </source>
</reference>
<dbReference type="CDD" id="cd00009">
    <property type="entry name" value="AAA"/>
    <property type="match status" value="1"/>
</dbReference>
<dbReference type="InterPro" id="IPR002078">
    <property type="entry name" value="Sigma_54_int"/>
</dbReference>
<dbReference type="SUPFAM" id="SSF55781">
    <property type="entry name" value="GAF domain-like"/>
    <property type="match status" value="1"/>
</dbReference>
<evidence type="ECO:0000256" key="3">
    <source>
        <dbReference type="ARBA" id="ARBA00023015"/>
    </source>
</evidence>
<protein>
    <submittedName>
        <fullName evidence="7">Nif-specific regulatory protein</fullName>
    </submittedName>
</protein>
<dbReference type="GeneID" id="78294305"/>
<dbReference type="FunFam" id="3.40.50.300:FF:000006">
    <property type="entry name" value="DNA-binding transcriptional regulator NtrC"/>
    <property type="match status" value="1"/>
</dbReference>
<feature type="domain" description="Sigma-54 factor interaction" evidence="6">
    <location>
        <begin position="196"/>
        <end position="425"/>
    </location>
</feature>
<dbReference type="Pfam" id="PF13185">
    <property type="entry name" value="GAF_2"/>
    <property type="match status" value="1"/>
</dbReference>
<dbReference type="Gene3D" id="1.10.10.60">
    <property type="entry name" value="Homeodomain-like"/>
    <property type="match status" value="1"/>
</dbReference>
<dbReference type="SMART" id="SM00065">
    <property type="entry name" value="GAF"/>
    <property type="match status" value="1"/>
</dbReference>
<dbReference type="SUPFAM" id="SSF46689">
    <property type="entry name" value="Homeodomain-like"/>
    <property type="match status" value="1"/>
</dbReference>
<evidence type="ECO:0000256" key="5">
    <source>
        <dbReference type="ARBA" id="ARBA00023163"/>
    </source>
</evidence>
<dbReference type="Gene3D" id="1.10.8.60">
    <property type="match status" value="1"/>
</dbReference>
<dbReference type="SMART" id="SM00382">
    <property type="entry name" value="AAA"/>
    <property type="match status" value="1"/>
</dbReference>
<evidence type="ECO:0000313" key="8">
    <source>
        <dbReference type="Proteomes" id="UP000245959"/>
    </source>
</evidence>
<dbReference type="PANTHER" id="PTHR32071:SF117">
    <property type="entry name" value="PTS-DEPENDENT DIHYDROXYACETONE KINASE OPERON REGULATORY PROTEIN-RELATED"/>
    <property type="match status" value="1"/>
</dbReference>
<dbReference type="InterPro" id="IPR025944">
    <property type="entry name" value="Sigma_54_int_dom_CS"/>
</dbReference>
<evidence type="ECO:0000313" key="7">
    <source>
        <dbReference type="EMBL" id="PVY44992.1"/>
    </source>
</evidence>
<dbReference type="InterPro" id="IPR002197">
    <property type="entry name" value="HTH_Fis"/>
</dbReference>
<evidence type="ECO:0000256" key="4">
    <source>
        <dbReference type="ARBA" id="ARBA00023125"/>
    </source>
</evidence>
<dbReference type="SUPFAM" id="SSF52540">
    <property type="entry name" value="P-loop containing nucleoside triphosphate hydrolases"/>
    <property type="match status" value="1"/>
</dbReference>
<dbReference type="AlphaFoldDB" id="A0A2U1B8Q1"/>
<dbReference type="Gene3D" id="3.30.450.40">
    <property type="match status" value="1"/>
</dbReference>
<dbReference type="InterPro" id="IPR009057">
    <property type="entry name" value="Homeodomain-like_sf"/>
</dbReference>
<keyword evidence="8" id="KW-1185">Reference proteome</keyword>
<keyword evidence="1" id="KW-0547">Nucleotide-binding</keyword>
<dbReference type="Pfam" id="PF00158">
    <property type="entry name" value="Sigma54_activat"/>
    <property type="match status" value="1"/>
</dbReference>
<dbReference type="InterPro" id="IPR003018">
    <property type="entry name" value="GAF"/>
</dbReference>
<keyword evidence="2" id="KW-0067">ATP-binding</keyword>
<dbReference type="Pfam" id="PF02954">
    <property type="entry name" value="HTH_8"/>
    <property type="match status" value="1"/>
</dbReference>
<dbReference type="GO" id="GO:0043565">
    <property type="term" value="F:sequence-specific DNA binding"/>
    <property type="evidence" value="ECO:0007669"/>
    <property type="project" value="InterPro"/>
</dbReference>
<evidence type="ECO:0000256" key="2">
    <source>
        <dbReference type="ARBA" id="ARBA00022840"/>
    </source>
</evidence>
<dbReference type="Proteomes" id="UP000245959">
    <property type="component" value="Unassembled WGS sequence"/>
</dbReference>
<dbReference type="OrthoDB" id="9802354at2"/>
<dbReference type="RefSeq" id="WP_116882980.1">
    <property type="nucleotide sequence ID" value="NZ_CABMMC010000008.1"/>
</dbReference>
<dbReference type="EMBL" id="QEKH01000004">
    <property type="protein sequence ID" value="PVY44992.1"/>
    <property type="molecule type" value="Genomic_DNA"/>
</dbReference>
<gene>
    <name evidence="7" type="ORF">C8D82_104137</name>
</gene>
<dbReference type="PRINTS" id="PR01590">
    <property type="entry name" value="HTHFIS"/>
</dbReference>
<keyword evidence="3" id="KW-0805">Transcription regulation</keyword>
<dbReference type="GO" id="GO:0005524">
    <property type="term" value="F:ATP binding"/>
    <property type="evidence" value="ECO:0007669"/>
    <property type="project" value="UniProtKB-KW"/>
</dbReference>
<dbReference type="InterPro" id="IPR003593">
    <property type="entry name" value="AAA+_ATPase"/>
</dbReference>
<dbReference type="Gene3D" id="3.40.50.300">
    <property type="entry name" value="P-loop containing nucleotide triphosphate hydrolases"/>
    <property type="match status" value="1"/>
</dbReference>
<dbReference type="Pfam" id="PF25601">
    <property type="entry name" value="AAA_lid_14"/>
    <property type="match status" value="1"/>
</dbReference>
<dbReference type="PROSITE" id="PS50045">
    <property type="entry name" value="SIGMA54_INTERACT_4"/>
    <property type="match status" value="1"/>
</dbReference>
<evidence type="ECO:0000259" key="6">
    <source>
        <dbReference type="PROSITE" id="PS50045"/>
    </source>
</evidence>
<evidence type="ECO:0000256" key="1">
    <source>
        <dbReference type="ARBA" id="ARBA00022741"/>
    </source>
</evidence>